<dbReference type="PANTHER" id="PTHR31589:SF24">
    <property type="entry name" value="OS07G0205500 PROTEIN"/>
    <property type="match status" value="1"/>
</dbReference>
<dbReference type="Proteomes" id="UP000811246">
    <property type="component" value="Chromosome 13"/>
</dbReference>
<evidence type="ECO:0000259" key="2">
    <source>
        <dbReference type="PROSITE" id="PS52045"/>
    </source>
</evidence>
<sequence length="394" mass="44252">MGGAQLSSRVRRSSVLEVVFCLWGLISLSYAARLSVSRQKLEVQKHLNRLNKPAVKSIESPDGDTIDCVDISHQPAFDHPFLRDHKIQTRPSYHPEGLFDENKVSAKPKERSNPITQLWHQNGRCPEGTVPIRRTKEDDVLRASSVKRYGRKRHRTAPQPRSAQPDLINQSGHQPNEFSLSQLWILGGSFGEDLNSIEAGWQVSPDLYGDNNTRLFTYWTSDAYQATGCYNLLCSGFIQINSEIAMGASISPVSAFRNSQYDISILVWKDPREGHWWMQFGNDYVLGYWPSFLFSYLADSASMIEWGGEVVNSEDGGQHTSTQMGSGHFPEEGFGKSSYFRNIQVVDSSNNLKAPRGIGTFTEQSNCYDVQTGSNGDWGHYFYYGGPGRNSNCP</sequence>
<organism evidence="3 4">
    <name type="scientific">Carya illinoinensis</name>
    <name type="common">Pecan</name>
    <dbReference type="NCBI Taxonomy" id="32201"/>
    <lineage>
        <taxon>Eukaryota</taxon>
        <taxon>Viridiplantae</taxon>
        <taxon>Streptophyta</taxon>
        <taxon>Embryophyta</taxon>
        <taxon>Tracheophyta</taxon>
        <taxon>Spermatophyta</taxon>
        <taxon>Magnoliopsida</taxon>
        <taxon>eudicotyledons</taxon>
        <taxon>Gunneridae</taxon>
        <taxon>Pentapetalae</taxon>
        <taxon>rosids</taxon>
        <taxon>fabids</taxon>
        <taxon>Fagales</taxon>
        <taxon>Juglandaceae</taxon>
        <taxon>Carya</taxon>
    </lineage>
</organism>
<dbReference type="PANTHER" id="PTHR31589">
    <property type="entry name" value="PROTEIN, PUTATIVE (DUF239)-RELATED-RELATED"/>
    <property type="match status" value="1"/>
</dbReference>
<feature type="region of interest" description="Disordered" evidence="1">
    <location>
        <begin position="92"/>
        <end position="130"/>
    </location>
</feature>
<evidence type="ECO:0000313" key="3">
    <source>
        <dbReference type="EMBL" id="KAG6683136.1"/>
    </source>
</evidence>
<dbReference type="InterPro" id="IPR004314">
    <property type="entry name" value="Neprosin"/>
</dbReference>
<gene>
    <name evidence="3" type="ORF">I3842_13G176700</name>
</gene>
<dbReference type="AlphaFoldDB" id="A0A922IUB1"/>
<dbReference type="Pfam" id="PF03080">
    <property type="entry name" value="Neprosin"/>
    <property type="match status" value="1"/>
</dbReference>
<dbReference type="InterPro" id="IPR053168">
    <property type="entry name" value="Glutamic_endopeptidase"/>
</dbReference>
<evidence type="ECO:0000256" key="1">
    <source>
        <dbReference type="SAM" id="MobiDB-lite"/>
    </source>
</evidence>
<proteinExistence type="predicted"/>
<feature type="compositionally biased region" description="Basic and acidic residues" evidence="1">
    <location>
        <begin position="100"/>
        <end position="112"/>
    </location>
</feature>
<dbReference type="EMBL" id="CM031837">
    <property type="protein sequence ID" value="KAG6683136.1"/>
    <property type="molecule type" value="Genomic_DNA"/>
</dbReference>
<dbReference type="Pfam" id="PF14365">
    <property type="entry name" value="Neprosin_AP"/>
    <property type="match status" value="1"/>
</dbReference>
<protein>
    <recommendedName>
        <fullName evidence="2">Neprosin PEP catalytic domain-containing protein</fullName>
    </recommendedName>
</protein>
<feature type="compositionally biased region" description="Polar residues" evidence="1">
    <location>
        <begin position="159"/>
        <end position="172"/>
    </location>
</feature>
<feature type="domain" description="Neprosin PEP catalytic" evidence="2">
    <location>
        <begin position="134"/>
        <end position="394"/>
    </location>
</feature>
<name>A0A922IUB1_CARIL</name>
<feature type="region of interest" description="Disordered" evidence="1">
    <location>
        <begin position="144"/>
        <end position="172"/>
    </location>
</feature>
<comment type="caution">
    <text evidence="3">The sequence shown here is derived from an EMBL/GenBank/DDBJ whole genome shotgun (WGS) entry which is preliminary data.</text>
</comment>
<dbReference type="Gene3D" id="3.90.1320.10">
    <property type="entry name" value="Outer-capsid protein sigma 3, large lobe"/>
    <property type="match status" value="1"/>
</dbReference>
<reference evidence="3" key="1">
    <citation type="submission" date="2021-01" db="EMBL/GenBank/DDBJ databases">
        <authorList>
            <person name="Lovell J.T."/>
            <person name="Bentley N."/>
            <person name="Bhattarai G."/>
            <person name="Jenkins J.W."/>
            <person name="Sreedasyam A."/>
            <person name="Alarcon Y."/>
            <person name="Bock C."/>
            <person name="Boston L."/>
            <person name="Carlson J."/>
            <person name="Cervantes K."/>
            <person name="Clermont K."/>
            <person name="Krom N."/>
            <person name="Kubenka K."/>
            <person name="Mamidi S."/>
            <person name="Mattison C."/>
            <person name="Monteros M."/>
            <person name="Pisani C."/>
            <person name="Plott C."/>
            <person name="Rajasekar S."/>
            <person name="Rhein H.S."/>
            <person name="Rohla C."/>
            <person name="Song M."/>
            <person name="Hilaire R.S."/>
            <person name="Shu S."/>
            <person name="Wells L."/>
            <person name="Wang X."/>
            <person name="Webber J."/>
            <person name="Heerema R.J."/>
            <person name="Klein P."/>
            <person name="Conner P."/>
            <person name="Grauke L."/>
            <person name="Grimwood J."/>
            <person name="Schmutz J."/>
            <person name="Randall J.J."/>
        </authorList>
    </citation>
    <scope>NUCLEOTIDE SEQUENCE</scope>
    <source>
        <tissue evidence="3">Leaf</tissue>
    </source>
</reference>
<accession>A0A922IUB1</accession>
<dbReference type="InterPro" id="IPR025521">
    <property type="entry name" value="Neprosin_propep"/>
</dbReference>
<evidence type="ECO:0000313" key="4">
    <source>
        <dbReference type="Proteomes" id="UP000811246"/>
    </source>
</evidence>
<dbReference type="PROSITE" id="PS52045">
    <property type="entry name" value="NEPROSIN_PEP_CD"/>
    <property type="match status" value="1"/>
</dbReference>